<protein>
    <submittedName>
        <fullName evidence="1">Uncharacterized protein</fullName>
    </submittedName>
</protein>
<accession>R9H9E9</accession>
<dbReference type="PATRIC" id="fig|1235785.3.peg.2501"/>
<reference evidence="1 2" key="1">
    <citation type="submission" date="2013-04" db="EMBL/GenBank/DDBJ databases">
        <title>The Genome Sequence of Bacteroides thetaiotaomicron dnLKV9.</title>
        <authorList>
            <consortium name="The Broad Institute Genomics Platform"/>
            <consortium name="The Broad Institute Genome Sequencing Center for Infectious Disease"/>
            <person name="Earl A."/>
            <person name="Xavier R."/>
            <person name="Kuhn K."/>
            <person name="Stappenbeck T."/>
            <person name="Walker B."/>
            <person name="Young S."/>
            <person name="Zeng Q."/>
            <person name="Gargeya S."/>
            <person name="Fitzgerald M."/>
            <person name="Haas B."/>
            <person name="Abouelleil A."/>
            <person name="Allen A.W."/>
            <person name="Alvarado L."/>
            <person name="Arachchi H.M."/>
            <person name="Berlin A.M."/>
            <person name="Chapman S.B."/>
            <person name="Gainer-Dewar J."/>
            <person name="Goldberg J."/>
            <person name="Griggs A."/>
            <person name="Gujja S."/>
            <person name="Hansen M."/>
            <person name="Howarth C."/>
            <person name="Imamovic A."/>
            <person name="Ireland A."/>
            <person name="Larimer J."/>
            <person name="McCowan C."/>
            <person name="Murphy C."/>
            <person name="Pearson M."/>
            <person name="Poon T.W."/>
            <person name="Priest M."/>
            <person name="Roberts A."/>
            <person name="Saif S."/>
            <person name="Shea T."/>
            <person name="Sisk P."/>
            <person name="Sykes S."/>
            <person name="Wortman J."/>
            <person name="Nusbaum C."/>
            <person name="Birren B."/>
        </authorList>
    </citation>
    <scope>NUCLEOTIDE SEQUENCE [LARGE SCALE GENOMIC DNA]</scope>
    <source>
        <strain evidence="2">dnLKV9</strain>
    </source>
</reference>
<dbReference type="Proteomes" id="UP000014207">
    <property type="component" value="Unassembled WGS sequence"/>
</dbReference>
<dbReference type="EMBL" id="ASSM01000009">
    <property type="protein sequence ID" value="EOS00642.1"/>
    <property type="molecule type" value="Genomic_DNA"/>
</dbReference>
<evidence type="ECO:0000313" key="1">
    <source>
        <dbReference type="EMBL" id="EOS00642.1"/>
    </source>
</evidence>
<gene>
    <name evidence="1" type="ORF">C799_02491</name>
</gene>
<dbReference type="HOGENOM" id="CLU_2462773_0_0_10"/>
<organism evidence="1 2">
    <name type="scientific">Bacteroides thetaiotaomicron dnLKV9</name>
    <dbReference type="NCBI Taxonomy" id="1235785"/>
    <lineage>
        <taxon>Bacteria</taxon>
        <taxon>Pseudomonadati</taxon>
        <taxon>Bacteroidota</taxon>
        <taxon>Bacteroidia</taxon>
        <taxon>Bacteroidales</taxon>
        <taxon>Bacteroidaceae</taxon>
        <taxon>Bacteroides</taxon>
    </lineage>
</organism>
<comment type="caution">
    <text evidence="1">The sequence shown here is derived from an EMBL/GenBank/DDBJ whole genome shotgun (WGS) entry which is preliminary data.</text>
</comment>
<evidence type="ECO:0000313" key="2">
    <source>
        <dbReference type="Proteomes" id="UP000014207"/>
    </source>
</evidence>
<sequence>MIKKADDAYINYMNKCESLAKEAQKYIDWDDKVSCEYLPADGLCILATVPSDCNTSGMPESVCPVDSFFSSVKAKEKITPYEFKEISI</sequence>
<dbReference type="AlphaFoldDB" id="R9H9E9"/>
<proteinExistence type="predicted"/>
<name>R9H9E9_BACT4</name>